<dbReference type="InterPro" id="IPR027417">
    <property type="entry name" value="P-loop_NTPase"/>
</dbReference>
<feature type="domain" description="NB-ARC" evidence="6">
    <location>
        <begin position="183"/>
        <end position="348"/>
    </location>
</feature>
<accession>A0A2P5DI18</accession>
<keyword evidence="3" id="KW-0611">Plant defense</keyword>
<feature type="coiled-coil region" evidence="5">
    <location>
        <begin position="34"/>
        <end position="85"/>
    </location>
</feature>
<dbReference type="Gene3D" id="1.20.5.4130">
    <property type="match status" value="1"/>
</dbReference>
<dbReference type="InterPro" id="IPR055414">
    <property type="entry name" value="LRR_R13L4/SHOC2-like"/>
</dbReference>
<evidence type="ECO:0000259" key="7">
    <source>
        <dbReference type="Pfam" id="PF18052"/>
    </source>
</evidence>
<dbReference type="SUPFAM" id="SSF52058">
    <property type="entry name" value="L domain-like"/>
    <property type="match status" value="1"/>
</dbReference>
<dbReference type="GO" id="GO:0005524">
    <property type="term" value="F:ATP binding"/>
    <property type="evidence" value="ECO:0007669"/>
    <property type="project" value="UniProtKB-KW"/>
</dbReference>
<dbReference type="EMBL" id="JXTC01000269">
    <property type="protein sequence ID" value="PON72926.1"/>
    <property type="molecule type" value="Genomic_DNA"/>
</dbReference>
<keyword evidence="5" id="KW-0175">Coiled coil</keyword>
<dbReference type="PANTHER" id="PTHR36766">
    <property type="entry name" value="PLANT BROAD-SPECTRUM MILDEW RESISTANCE PROTEIN RPW8"/>
    <property type="match status" value="1"/>
</dbReference>
<feature type="domain" description="Disease resistance R13L4/SHOC-2-like LRR" evidence="8">
    <location>
        <begin position="523"/>
        <end position="732"/>
    </location>
</feature>
<gene>
    <name evidence="9" type="ORF">TorRG33x02_251110</name>
</gene>
<dbReference type="GO" id="GO:0051707">
    <property type="term" value="P:response to other organism"/>
    <property type="evidence" value="ECO:0007669"/>
    <property type="project" value="UniProtKB-ARBA"/>
</dbReference>
<dbReference type="Pfam" id="PF18052">
    <property type="entry name" value="Rx_N"/>
    <property type="match status" value="1"/>
</dbReference>
<dbReference type="Proteomes" id="UP000237000">
    <property type="component" value="Unassembled WGS sequence"/>
</dbReference>
<protein>
    <submittedName>
        <fullName evidence="9">NB-ARC domain containing protein</fullName>
    </submittedName>
</protein>
<keyword evidence="2" id="KW-0547">Nucleotide-binding</keyword>
<keyword evidence="4" id="KW-0067">ATP-binding</keyword>
<dbReference type="GO" id="GO:0006952">
    <property type="term" value="P:defense response"/>
    <property type="evidence" value="ECO:0007669"/>
    <property type="project" value="UniProtKB-KW"/>
</dbReference>
<dbReference type="Gene3D" id="3.80.10.10">
    <property type="entry name" value="Ribonuclease Inhibitor"/>
    <property type="match status" value="1"/>
</dbReference>
<sequence length="796" mass="91024">MADLAFKTAGTVLVKLGSIVYSESASAWGLKDDLKKLQRSMAVIKTVLQDAEEKQARNRELSIWLTQLKDVILDAQDVLDQFECQVRRREVVRKHGDASTKARHLFSHSNPLALRLGIGHEIKETRERLDDVASDRVNFNLTERHEENRAARRRASLATQSFINTSGVWGRDGDRGRIYRDYLLSSDQVLSVIPIHGVEGIGKTTLALLVFNHNMVKYHFEERIWVSVSDHDDDHFDVPRIMRDIVQLVTNDRLKENLSSHQLATRFRECLRRGRFLLVLDDVSNLDHEKWSELTNSIETDEYNHGSKIIVTTRKMSVASIVGTVPTYELQGLSQEDCWRLFLKSASKQGDQHRLPQHLEAAGRQIVENCQGNPLVVKVLGRVFSKLDEGEWKFIRDNEMWKLDLWMANRVLESLDNGETSSTNTKTSSGNLISLFKDIDDKYGLLYLFCMHDLVNDLVHSVSQTECSIIDHPTKAVSERVRHLSVTYNSHEDPDCLNKLRRVRTILFPLPGVGPSTTSFLDKHVSKLNYLRVLDLSDSSFEMLPSYVGEMMLLRYLNLSRNVRIKSLPDSICKLQSLETLELAGCSNLEGLPRDVKCLESLTFLSITTTETCFSENKGIGCLGYSLQTLVITNCKALISLPDEVMRCLTKLETLMIINCEKLRFAQGNAEEQKKNSNSLSLQKMVFMKLQQMEALPRWLLRSSSTLQCLRIEDCPKLTSLPQWLPRMALLQGITIENCENLSSLPEEVLMYLRRNYNDEYSRLQLQMDRSSQLMQLIQAQEEHGTDRDNNQAEDD</sequence>
<dbReference type="Pfam" id="PF00931">
    <property type="entry name" value="NB-ARC"/>
    <property type="match status" value="1"/>
</dbReference>
<dbReference type="GO" id="GO:0043531">
    <property type="term" value="F:ADP binding"/>
    <property type="evidence" value="ECO:0007669"/>
    <property type="project" value="InterPro"/>
</dbReference>
<dbReference type="PANTHER" id="PTHR36766:SF61">
    <property type="entry name" value="NB-ARC DOMAIN DISEASE RESISTANCE PROTEIN"/>
    <property type="match status" value="1"/>
</dbReference>
<dbReference type="AlphaFoldDB" id="A0A2P5DI18"/>
<evidence type="ECO:0000313" key="9">
    <source>
        <dbReference type="EMBL" id="PON72926.1"/>
    </source>
</evidence>
<dbReference type="Pfam" id="PF23598">
    <property type="entry name" value="LRR_14"/>
    <property type="match status" value="1"/>
</dbReference>
<dbReference type="InterPro" id="IPR038005">
    <property type="entry name" value="RX-like_CC"/>
</dbReference>
<comment type="caution">
    <text evidence="9">The sequence shown here is derived from an EMBL/GenBank/DDBJ whole genome shotgun (WGS) entry which is preliminary data.</text>
</comment>
<reference evidence="10" key="1">
    <citation type="submission" date="2016-06" db="EMBL/GenBank/DDBJ databases">
        <title>Parallel loss of symbiosis genes in relatives of nitrogen-fixing non-legume Parasponia.</title>
        <authorList>
            <person name="Van Velzen R."/>
            <person name="Holmer R."/>
            <person name="Bu F."/>
            <person name="Rutten L."/>
            <person name="Van Zeijl A."/>
            <person name="Liu W."/>
            <person name="Santuari L."/>
            <person name="Cao Q."/>
            <person name="Sharma T."/>
            <person name="Shen D."/>
            <person name="Roswanjaya Y."/>
            <person name="Wardhani T."/>
            <person name="Kalhor M.S."/>
            <person name="Jansen J."/>
            <person name="Van den Hoogen J."/>
            <person name="Gungor B."/>
            <person name="Hartog M."/>
            <person name="Hontelez J."/>
            <person name="Verver J."/>
            <person name="Yang W.-C."/>
            <person name="Schijlen E."/>
            <person name="Repin R."/>
            <person name="Schilthuizen M."/>
            <person name="Schranz E."/>
            <person name="Heidstra R."/>
            <person name="Miyata K."/>
            <person name="Fedorova E."/>
            <person name="Kohlen W."/>
            <person name="Bisseling T."/>
            <person name="Smit S."/>
            <person name="Geurts R."/>
        </authorList>
    </citation>
    <scope>NUCLEOTIDE SEQUENCE [LARGE SCALE GENOMIC DNA]</scope>
    <source>
        <strain evidence="10">cv. RG33-2</strain>
    </source>
</reference>
<dbReference type="InterPro" id="IPR042197">
    <property type="entry name" value="Apaf_helical"/>
</dbReference>
<evidence type="ECO:0000259" key="8">
    <source>
        <dbReference type="Pfam" id="PF23598"/>
    </source>
</evidence>
<evidence type="ECO:0000256" key="1">
    <source>
        <dbReference type="ARBA" id="ARBA00022737"/>
    </source>
</evidence>
<dbReference type="InParanoid" id="A0A2P5DI18"/>
<evidence type="ECO:0000256" key="5">
    <source>
        <dbReference type="SAM" id="Coils"/>
    </source>
</evidence>
<evidence type="ECO:0000256" key="4">
    <source>
        <dbReference type="ARBA" id="ARBA00022840"/>
    </source>
</evidence>
<dbReference type="InterPro" id="IPR032675">
    <property type="entry name" value="LRR_dom_sf"/>
</dbReference>
<dbReference type="Gene3D" id="1.10.8.430">
    <property type="entry name" value="Helical domain of apoptotic protease-activating factors"/>
    <property type="match status" value="1"/>
</dbReference>
<name>A0A2P5DI18_TREOI</name>
<evidence type="ECO:0000259" key="6">
    <source>
        <dbReference type="Pfam" id="PF00931"/>
    </source>
</evidence>
<dbReference type="PRINTS" id="PR00364">
    <property type="entry name" value="DISEASERSIST"/>
</dbReference>
<dbReference type="CDD" id="cd14798">
    <property type="entry name" value="RX-CC_like"/>
    <property type="match status" value="1"/>
</dbReference>
<organism evidence="9 10">
    <name type="scientific">Trema orientale</name>
    <name type="common">Charcoal tree</name>
    <name type="synonym">Celtis orientalis</name>
    <dbReference type="NCBI Taxonomy" id="63057"/>
    <lineage>
        <taxon>Eukaryota</taxon>
        <taxon>Viridiplantae</taxon>
        <taxon>Streptophyta</taxon>
        <taxon>Embryophyta</taxon>
        <taxon>Tracheophyta</taxon>
        <taxon>Spermatophyta</taxon>
        <taxon>Magnoliopsida</taxon>
        <taxon>eudicotyledons</taxon>
        <taxon>Gunneridae</taxon>
        <taxon>Pentapetalae</taxon>
        <taxon>rosids</taxon>
        <taxon>fabids</taxon>
        <taxon>Rosales</taxon>
        <taxon>Cannabaceae</taxon>
        <taxon>Trema</taxon>
    </lineage>
</organism>
<dbReference type="OrthoDB" id="2018467at2759"/>
<evidence type="ECO:0000313" key="10">
    <source>
        <dbReference type="Proteomes" id="UP000237000"/>
    </source>
</evidence>
<feature type="domain" description="Disease resistance N-terminal" evidence="7">
    <location>
        <begin position="11"/>
        <end position="95"/>
    </location>
</feature>
<dbReference type="InterPro" id="IPR002182">
    <property type="entry name" value="NB-ARC"/>
</dbReference>
<dbReference type="InterPro" id="IPR041118">
    <property type="entry name" value="Rx_N"/>
</dbReference>
<proteinExistence type="predicted"/>
<keyword evidence="10" id="KW-1185">Reference proteome</keyword>
<dbReference type="Gene3D" id="3.40.50.300">
    <property type="entry name" value="P-loop containing nucleotide triphosphate hydrolases"/>
    <property type="match status" value="1"/>
</dbReference>
<evidence type="ECO:0000256" key="2">
    <source>
        <dbReference type="ARBA" id="ARBA00022741"/>
    </source>
</evidence>
<dbReference type="SUPFAM" id="SSF52540">
    <property type="entry name" value="P-loop containing nucleoside triphosphate hydrolases"/>
    <property type="match status" value="1"/>
</dbReference>
<evidence type="ECO:0000256" key="3">
    <source>
        <dbReference type="ARBA" id="ARBA00022821"/>
    </source>
</evidence>
<keyword evidence="1" id="KW-0677">Repeat</keyword>